<dbReference type="InterPro" id="IPR014507">
    <property type="entry name" value="Baseplate_assembly_J_pred"/>
</dbReference>
<dbReference type="InterPro" id="IPR058531">
    <property type="entry name" value="Baseplate_J_M"/>
</dbReference>
<evidence type="ECO:0000313" key="4">
    <source>
        <dbReference type="Proteomes" id="UP000604243"/>
    </source>
</evidence>
<feature type="domain" description="Baseplate J-like central" evidence="1">
    <location>
        <begin position="117"/>
        <end position="186"/>
    </location>
</feature>
<gene>
    <name evidence="3" type="primary">J</name>
    <name evidence="3" type="ORF">GCM10010082_31740</name>
</gene>
<dbReference type="Pfam" id="PF26078">
    <property type="entry name" value="Baseplate_J_M"/>
    <property type="match status" value="1"/>
</dbReference>
<evidence type="ECO:0000313" key="3">
    <source>
        <dbReference type="EMBL" id="GHC34683.1"/>
    </source>
</evidence>
<name>A0ABQ3FS46_9GAMM</name>
<keyword evidence="4" id="KW-1185">Reference proteome</keyword>
<dbReference type="InterPro" id="IPR058530">
    <property type="entry name" value="Baseplate_J-like_C"/>
</dbReference>
<sequence>MDGINLSLLPALTVVEQVDYEAIVADIAERAALDNASPSDPAYRVALAGAYREMLLRQDANEQARGLMLAYAKGSELDHIGSTYYRNADGSPVTRLEGEADEDYAERLQLSPEGLSVAGPEGAYEYNARSADPDVKDAKATCPAPCEGIIYVLSRTGDGTASPELCARVYASLWGKAPMGDLITVNSGEILRYQVTARLIMKEGPDPEVARQVAQDACRVYVESRHRFHRTVVRSALDAALTVEGVEEVVLEGWEDIRPEVHQVPYCTALDVTYQIGSG</sequence>
<feature type="domain" description="Baseplate J-like C-terminal" evidence="2">
    <location>
        <begin position="193"/>
        <end position="272"/>
    </location>
</feature>
<dbReference type="PANTHER" id="PTHR35862">
    <property type="entry name" value="FELS-2 PROPHAGE PROTEIN"/>
    <property type="match status" value="1"/>
</dbReference>
<proteinExistence type="predicted"/>
<dbReference type="InterPro" id="IPR052726">
    <property type="entry name" value="Phage_Baseplate_Hub"/>
</dbReference>
<dbReference type="Pfam" id="PF26079">
    <property type="entry name" value="Baseplate_J_C"/>
    <property type="match status" value="1"/>
</dbReference>
<dbReference type="PIRSF" id="PIRSF020481">
    <property type="entry name" value="BAP"/>
    <property type="match status" value="1"/>
</dbReference>
<dbReference type="RefSeq" id="WP_189520067.1">
    <property type="nucleotide sequence ID" value="NZ_BMZM01000006.1"/>
</dbReference>
<dbReference type="EMBL" id="BMZM01000006">
    <property type="protein sequence ID" value="GHC34683.1"/>
    <property type="molecule type" value="Genomic_DNA"/>
</dbReference>
<evidence type="ECO:0000259" key="1">
    <source>
        <dbReference type="Pfam" id="PF26078"/>
    </source>
</evidence>
<protein>
    <submittedName>
        <fullName evidence="3">Baseplate assembly protein</fullName>
    </submittedName>
</protein>
<evidence type="ECO:0000259" key="2">
    <source>
        <dbReference type="Pfam" id="PF26079"/>
    </source>
</evidence>
<accession>A0ABQ3FS46</accession>
<dbReference type="PANTHER" id="PTHR35862:SF1">
    <property type="entry name" value="FELS-2 PROPHAGE PROTEIN"/>
    <property type="match status" value="1"/>
</dbReference>
<comment type="caution">
    <text evidence="3">The sequence shown here is derived from an EMBL/GenBank/DDBJ whole genome shotgun (WGS) entry which is preliminary data.</text>
</comment>
<dbReference type="Proteomes" id="UP000604243">
    <property type="component" value="Unassembled WGS sequence"/>
</dbReference>
<organism evidence="3 4">
    <name type="scientific">Kushneria pakistanensis</name>
    <dbReference type="NCBI Taxonomy" id="1508770"/>
    <lineage>
        <taxon>Bacteria</taxon>
        <taxon>Pseudomonadati</taxon>
        <taxon>Pseudomonadota</taxon>
        <taxon>Gammaproteobacteria</taxon>
        <taxon>Oceanospirillales</taxon>
        <taxon>Halomonadaceae</taxon>
        <taxon>Kushneria</taxon>
    </lineage>
</organism>
<reference evidence="4" key="1">
    <citation type="journal article" date="2019" name="Int. J. Syst. Evol. Microbiol.">
        <title>The Global Catalogue of Microorganisms (GCM) 10K type strain sequencing project: providing services to taxonomists for standard genome sequencing and annotation.</title>
        <authorList>
            <consortium name="The Broad Institute Genomics Platform"/>
            <consortium name="The Broad Institute Genome Sequencing Center for Infectious Disease"/>
            <person name="Wu L."/>
            <person name="Ma J."/>
        </authorList>
    </citation>
    <scope>NUCLEOTIDE SEQUENCE [LARGE SCALE GENOMIC DNA]</scope>
    <source>
        <strain evidence="4">KCTC 42082</strain>
    </source>
</reference>